<evidence type="ECO:0000256" key="2">
    <source>
        <dbReference type="SAM" id="MobiDB-lite"/>
    </source>
</evidence>
<evidence type="ECO:0000259" key="3">
    <source>
        <dbReference type="Pfam" id="PF00388"/>
    </source>
</evidence>
<protein>
    <recommendedName>
        <fullName evidence="1">Phosphoinositide phospholipase C</fullName>
        <ecNumber evidence="1">3.1.4.11</ecNumber>
    </recommendedName>
</protein>
<sequence>MSTFNLFKSKAREDDEDDRGEAIDSETIAGGGHSTEIAHHRLRVSQALRSFLAHEGLLSNEQDEEALNALLDRPVVSPPASVLDRSHPLPEYFISSSHNTYLLAHQLYGSSAAEAYETTLKAGARCIEIDAWYVFRIYFPGSTLTAQG</sequence>
<accession>G0RYT6</accession>
<gene>
    <name evidence="4" type="ORF">CTHT_0007840</name>
</gene>
<dbReference type="AlphaFoldDB" id="G0RYT6"/>
<dbReference type="GeneID" id="18254822"/>
<proteinExistence type="predicted"/>
<dbReference type="EMBL" id="GL988032">
    <property type="protein sequence ID" value="EGS24072.1"/>
    <property type="molecule type" value="Genomic_DNA"/>
</dbReference>
<comment type="catalytic activity">
    <reaction evidence="1">
        <text>a 1,2-diacyl-sn-glycero-3-phospho-(1D-myo-inositol-4,5-bisphosphate) + H2O = 1D-myo-inositol 1,4,5-trisphosphate + a 1,2-diacyl-sn-glycerol + H(+)</text>
        <dbReference type="Rhea" id="RHEA:33179"/>
        <dbReference type="ChEBI" id="CHEBI:15377"/>
        <dbReference type="ChEBI" id="CHEBI:15378"/>
        <dbReference type="ChEBI" id="CHEBI:17815"/>
        <dbReference type="ChEBI" id="CHEBI:58456"/>
        <dbReference type="ChEBI" id="CHEBI:203600"/>
        <dbReference type="EC" id="3.1.4.11"/>
    </reaction>
</comment>
<feature type="domain" description="Phosphatidylinositol-specific phospholipase C X" evidence="3">
    <location>
        <begin position="86"/>
        <end position="132"/>
    </location>
</feature>
<dbReference type="InterPro" id="IPR017946">
    <property type="entry name" value="PLC-like_Pdiesterase_TIM-brl"/>
</dbReference>
<dbReference type="STRING" id="759272.G0RYT6"/>
<dbReference type="PANTHER" id="PTHR10336:SF169">
    <property type="entry name" value="PHOSPHOINOSITIDE PHOSPHOLIPASE C"/>
    <property type="match status" value="1"/>
</dbReference>
<dbReference type="eggNOG" id="KOG1265">
    <property type="taxonomic scope" value="Eukaryota"/>
</dbReference>
<dbReference type="InterPro" id="IPR001192">
    <property type="entry name" value="PI-PLC_fam"/>
</dbReference>
<dbReference type="HOGENOM" id="CLU_1758592_0_0_1"/>
<keyword evidence="1" id="KW-0442">Lipid degradation</keyword>
<dbReference type="InterPro" id="IPR000909">
    <property type="entry name" value="PLipase_C_PInositol-sp_X_dom"/>
</dbReference>
<dbReference type="GO" id="GO:0004435">
    <property type="term" value="F:phosphatidylinositol-4,5-bisphosphate phospholipase C activity"/>
    <property type="evidence" value="ECO:0007669"/>
    <property type="project" value="UniProtKB-EC"/>
</dbReference>
<keyword evidence="1" id="KW-0378">Hydrolase</keyword>
<evidence type="ECO:0000313" key="4">
    <source>
        <dbReference type="EMBL" id="EGS24072.1"/>
    </source>
</evidence>
<dbReference type="KEGG" id="cthr:CTHT_0007840"/>
<dbReference type="PROSITE" id="PS50007">
    <property type="entry name" value="PIPLC_X_DOMAIN"/>
    <property type="match status" value="1"/>
</dbReference>
<dbReference type="GO" id="GO:0048015">
    <property type="term" value="P:phosphatidylinositol-mediated signaling"/>
    <property type="evidence" value="ECO:0007669"/>
    <property type="project" value="TreeGrafter"/>
</dbReference>
<evidence type="ECO:0000256" key="1">
    <source>
        <dbReference type="RuleBase" id="RU361133"/>
    </source>
</evidence>
<dbReference type="PRINTS" id="PR00390">
    <property type="entry name" value="PHPHLIPASEC"/>
</dbReference>
<name>G0RYT6_CHATD</name>
<dbReference type="GO" id="GO:0051209">
    <property type="term" value="P:release of sequestered calcium ion into cytosol"/>
    <property type="evidence" value="ECO:0007669"/>
    <property type="project" value="TreeGrafter"/>
</dbReference>
<dbReference type="RefSeq" id="XP_006691314.1">
    <property type="nucleotide sequence ID" value="XM_006691251.1"/>
</dbReference>
<organism evidence="5">
    <name type="scientific">Chaetomium thermophilum (strain DSM 1495 / CBS 144.50 / IMI 039719)</name>
    <name type="common">Thermochaetoides thermophila</name>
    <dbReference type="NCBI Taxonomy" id="759272"/>
    <lineage>
        <taxon>Eukaryota</taxon>
        <taxon>Fungi</taxon>
        <taxon>Dikarya</taxon>
        <taxon>Ascomycota</taxon>
        <taxon>Pezizomycotina</taxon>
        <taxon>Sordariomycetes</taxon>
        <taxon>Sordariomycetidae</taxon>
        <taxon>Sordariales</taxon>
        <taxon>Chaetomiaceae</taxon>
        <taxon>Thermochaetoides</taxon>
    </lineage>
</organism>
<dbReference type="GO" id="GO:0016042">
    <property type="term" value="P:lipid catabolic process"/>
    <property type="evidence" value="ECO:0007669"/>
    <property type="project" value="UniProtKB-KW"/>
</dbReference>
<keyword evidence="5" id="KW-1185">Reference proteome</keyword>
<dbReference type="Proteomes" id="UP000008066">
    <property type="component" value="Unassembled WGS sequence"/>
</dbReference>
<dbReference type="SUPFAM" id="SSF51695">
    <property type="entry name" value="PLC-like phosphodiesterases"/>
    <property type="match status" value="1"/>
</dbReference>
<keyword evidence="1" id="KW-0443">Lipid metabolism</keyword>
<dbReference type="EC" id="3.1.4.11" evidence="1"/>
<dbReference type="OrthoDB" id="269822at2759"/>
<dbReference type="Gene3D" id="3.20.20.190">
    <property type="entry name" value="Phosphatidylinositol (PI) phosphodiesterase"/>
    <property type="match status" value="1"/>
</dbReference>
<feature type="region of interest" description="Disordered" evidence="2">
    <location>
        <begin position="1"/>
        <end position="29"/>
    </location>
</feature>
<dbReference type="PANTHER" id="PTHR10336">
    <property type="entry name" value="PHOSPHOINOSITIDE-SPECIFIC PHOSPHOLIPASE C FAMILY PROTEIN"/>
    <property type="match status" value="1"/>
</dbReference>
<reference evidence="4 5" key="1">
    <citation type="journal article" date="2011" name="Cell">
        <title>Insight into structure and assembly of the nuclear pore complex by utilizing the genome of a eukaryotic thermophile.</title>
        <authorList>
            <person name="Amlacher S."/>
            <person name="Sarges P."/>
            <person name="Flemming D."/>
            <person name="van Noort V."/>
            <person name="Kunze R."/>
            <person name="Devos D.P."/>
            <person name="Arumugam M."/>
            <person name="Bork P."/>
            <person name="Hurt E."/>
        </authorList>
    </citation>
    <scope>NUCLEOTIDE SEQUENCE [LARGE SCALE GENOMIC DNA]</scope>
    <source>
        <strain evidence="5">DSM 1495 / CBS 144.50 / IMI 039719</strain>
    </source>
</reference>
<evidence type="ECO:0000313" key="5">
    <source>
        <dbReference type="Proteomes" id="UP000008066"/>
    </source>
</evidence>
<dbReference type="Pfam" id="PF00388">
    <property type="entry name" value="PI-PLC-X"/>
    <property type="match status" value="1"/>
</dbReference>